<feature type="compositionally biased region" description="Pro residues" evidence="1">
    <location>
        <begin position="76"/>
        <end position="86"/>
    </location>
</feature>
<proteinExistence type="predicted"/>
<dbReference type="InterPro" id="IPR046668">
    <property type="entry name" value="DUF6538"/>
</dbReference>
<feature type="domain" description="DUF6538" evidence="2">
    <location>
        <begin position="7"/>
        <end position="40"/>
    </location>
</feature>
<dbReference type="EMBL" id="CP032405">
    <property type="protein sequence ID" value="QRF51617.1"/>
    <property type="molecule type" value="Genomic_DNA"/>
</dbReference>
<organism evidence="3 4">
    <name type="scientific">Rhizobium rosettiformans</name>
    <dbReference type="NCBI Taxonomy" id="1368430"/>
    <lineage>
        <taxon>Bacteria</taxon>
        <taxon>Pseudomonadati</taxon>
        <taxon>Pseudomonadota</taxon>
        <taxon>Alphaproteobacteria</taxon>
        <taxon>Hyphomicrobiales</taxon>
        <taxon>Rhizobiaceae</taxon>
        <taxon>Rhizobium/Agrobacterium group</taxon>
        <taxon>Rhizobium</taxon>
    </lineage>
</organism>
<keyword evidence="4" id="KW-1185">Reference proteome</keyword>
<evidence type="ECO:0000259" key="2">
    <source>
        <dbReference type="Pfam" id="PF20172"/>
    </source>
</evidence>
<protein>
    <recommendedName>
        <fullName evidence="2">DUF6538 domain-containing protein</fullName>
    </recommendedName>
</protein>
<feature type="compositionally biased region" description="Basic and acidic residues" evidence="1">
    <location>
        <begin position="8"/>
        <end position="23"/>
    </location>
</feature>
<name>A0ABX7EW56_9HYPH</name>
<reference evidence="3 4" key="1">
    <citation type="submission" date="2018-09" db="EMBL/GenBank/DDBJ databases">
        <title>Rhizobium sp. MAE2-X.</title>
        <authorList>
            <person name="Lee Y."/>
            <person name="Jeon C.O."/>
        </authorList>
    </citation>
    <scope>NUCLEOTIDE SEQUENCE [LARGE SCALE GENOMIC DNA]</scope>
    <source>
        <strain evidence="3 4">MAE2-X</strain>
    </source>
</reference>
<feature type="region of interest" description="Disordered" evidence="1">
    <location>
        <begin position="71"/>
        <end position="97"/>
    </location>
</feature>
<evidence type="ECO:0000313" key="4">
    <source>
        <dbReference type="Proteomes" id="UP000596351"/>
    </source>
</evidence>
<sequence>MGITVTREIQRSLGTRDRKPAERAYKQVSEEVEAQWDLWRKALKEGPEALTPKEEWAIAGDHAKEFLAKYEDDPYSAPPPAPLPEPPTDDGHTLPQMLSKMGVPERRAFKRDLKAFLAARSHARTKLALRMITTYPMLAKALGPDLGVMLEEAHGKDTSAALAKYGLVVPQETRRIINLRMLELMGTAQRGIEARKAGDYRPVAALEAVPAFTASKPKAKPEGLSLLYLLEHKSSSQSIKTKTVDDTRSHLRKYVQFVGHDDAHRVTKDDVRAGSGNLHS</sequence>
<accession>A0ABX7EW56</accession>
<dbReference type="Pfam" id="PF20172">
    <property type="entry name" value="DUF6538"/>
    <property type="match status" value="1"/>
</dbReference>
<evidence type="ECO:0000256" key="1">
    <source>
        <dbReference type="SAM" id="MobiDB-lite"/>
    </source>
</evidence>
<feature type="region of interest" description="Disordered" evidence="1">
    <location>
        <begin position="1"/>
        <end position="23"/>
    </location>
</feature>
<evidence type="ECO:0000313" key="3">
    <source>
        <dbReference type="EMBL" id="QRF51617.1"/>
    </source>
</evidence>
<dbReference type="Proteomes" id="UP000596351">
    <property type="component" value="Chromosome"/>
</dbReference>
<gene>
    <name evidence="3" type="ORF">D4A92_09310</name>
</gene>